<proteinExistence type="predicted"/>
<keyword evidence="7" id="KW-1185">Reference proteome</keyword>
<accession>A0ABS7VEY1</accession>
<dbReference type="NCBIfam" id="NF007921">
    <property type="entry name" value="PRK10636.1"/>
    <property type="match status" value="1"/>
</dbReference>
<dbReference type="InterPro" id="IPR037118">
    <property type="entry name" value="Val-tRNA_synth_C_sf"/>
</dbReference>
<protein>
    <submittedName>
        <fullName evidence="6">ABC transporter ATP-binding protein</fullName>
    </submittedName>
</protein>
<dbReference type="InterPro" id="IPR032781">
    <property type="entry name" value="ABC_tran_Xtn"/>
</dbReference>
<feature type="region of interest" description="Disordered" evidence="4">
    <location>
        <begin position="523"/>
        <end position="559"/>
    </location>
</feature>
<dbReference type="Pfam" id="PF12848">
    <property type="entry name" value="ABC_tran_Xtn"/>
    <property type="match status" value="1"/>
</dbReference>
<comment type="caution">
    <text evidence="6">The sequence shown here is derived from an EMBL/GenBank/DDBJ whole genome shotgun (WGS) entry which is preliminary data.</text>
</comment>
<dbReference type="EMBL" id="JAIRBT010000030">
    <property type="protein sequence ID" value="MBZ6067947.1"/>
    <property type="molecule type" value="Genomic_DNA"/>
</dbReference>
<evidence type="ECO:0000256" key="3">
    <source>
        <dbReference type="ARBA" id="ARBA00022840"/>
    </source>
</evidence>
<evidence type="ECO:0000256" key="4">
    <source>
        <dbReference type="SAM" id="MobiDB-lite"/>
    </source>
</evidence>
<dbReference type="InterPro" id="IPR032524">
    <property type="entry name" value="ABC_tran_C"/>
</dbReference>
<dbReference type="PROSITE" id="PS50893">
    <property type="entry name" value="ABC_TRANSPORTER_2"/>
    <property type="match status" value="2"/>
</dbReference>
<keyword evidence="1" id="KW-0677">Repeat</keyword>
<dbReference type="InterPro" id="IPR017871">
    <property type="entry name" value="ABC_transporter-like_CS"/>
</dbReference>
<dbReference type="Proteomes" id="UP000774958">
    <property type="component" value="Unassembled WGS sequence"/>
</dbReference>
<dbReference type="InterPro" id="IPR003593">
    <property type="entry name" value="AAA+_ATPase"/>
</dbReference>
<evidence type="ECO:0000256" key="1">
    <source>
        <dbReference type="ARBA" id="ARBA00022737"/>
    </source>
</evidence>
<feature type="compositionally biased region" description="Basic and acidic residues" evidence="4">
    <location>
        <begin position="542"/>
        <end position="555"/>
    </location>
</feature>
<feature type="domain" description="ABC transporter" evidence="5">
    <location>
        <begin position="2"/>
        <end position="246"/>
    </location>
</feature>
<keyword evidence="2" id="KW-0547">Nucleotide-binding</keyword>
<organism evidence="6 7">
    <name type="scientific">Aeromonas schubertii</name>
    <dbReference type="NCBI Taxonomy" id="652"/>
    <lineage>
        <taxon>Bacteria</taxon>
        <taxon>Pseudomonadati</taxon>
        <taxon>Pseudomonadota</taxon>
        <taxon>Gammaproteobacteria</taxon>
        <taxon>Aeromonadales</taxon>
        <taxon>Aeromonadaceae</taxon>
        <taxon>Aeromonas</taxon>
    </lineage>
</organism>
<dbReference type="PANTHER" id="PTHR19211:SF14">
    <property type="entry name" value="ATP-BINDING CASSETTE SUB-FAMILY F MEMBER 1"/>
    <property type="match status" value="1"/>
</dbReference>
<gene>
    <name evidence="6" type="ORF">LA374_17280</name>
</gene>
<sequence>MIVASEVELIRGGRKLLDGASATIHPGHKVGLVGKNGCGKSTFFALIRGELTLDAGSCSVPSGWQIAGVAQETPALECSALDYVIDGDREYRALEARLKAAEAADDGMQVAELHGQLDTIGAWSIRARAAELLHGLGFGDEQLASPVRSFSGGWRMRLNLAQALLCRSDLLLLDEPTNHLDLDAVIWLEKWLKSYQGTLILISHDRDFLDAVVGRIIHIENGRLNEYTGGYSDFELQRAEQLAQQQSMFEKQQREIAHMQSYVDRFRYKASKARQAQSRLKAMERMEKILPAHADSEFSFEFRDPAALPTPLIAMENLSAGYGDKVILEKIKLNLVPGSRIGLLGRNGAGKSTFIKMLAGSNAPLSGKLEVSAGVSIGYFAQHQLETLRLDDSPLDHLVRLAPDKPEQELRNYLGSFGFHGDKALDKVAPFSGGEKARLVLALITWQRPNLLLLDEPTNHLDLEMRHALTLALQGFEGAMVVVSHDRHLLRTTTDDFYLVHGGRVEAFDGDLDDYHKWLGEQDKEASARPADAPASANSALARKDQKRREAEFRQATRPLRQKLEKLEASMEKLQGKLGEIESQLADPAIYEESAKGRLSALLKSQGPLKEELEGVELEWMSLSEELETMEQAFAAE</sequence>
<dbReference type="Pfam" id="PF16326">
    <property type="entry name" value="ABC_tran_CTD"/>
    <property type="match status" value="1"/>
</dbReference>
<dbReference type="Gene3D" id="3.40.50.300">
    <property type="entry name" value="P-loop containing nucleotide triphosphate hydrolases"/>
    <property type="match status" value="2"/>
</dbReference>
<dbReference type="Pfam" id="PF00005">
    <property type="entry name" value="ABC_tran"/>
    <property type="match status" value="2"/>
</dbReference>
<dbReference type="InterPro" id="IPR050611">
    <property type="entry name" value="ABCF"/>
</dbReference>
<name>A0ABS7VEY1_9GAMM</name>
<evidence type="ECO:0000259" key="5">
    <source>
        <dbReference type="PROSITE" id="PS50893"/>
    </source>
</evidence>
<evidence type="ECO:0000313" key="7">
    <source>
        <dbReference type="Proteomes" id="UP000774958"/>
    </source>
</evidence>
<dbReference type="PANTHER" id="PTHR19211">
    <property type="entry name" value="ATP-BINDING TRANSPORT PROTEIN-RELATED"/>
    <property type="match status" value="1"/>
</dbReference>
<dbReference type="GO" id="GO:0005524">
    <property type="term" value="F:ATP binding"/>
    <property type="evidence" value="ECO:0007669"/>
    <property type="project" value="UniProtKB-KW"/>
</dbReference>
<dbReference type="InterPro" id="IPR003439">
    <property type="entry name" value="ABC_transporter-like_ATP-bd"/>
</dbReference>
<dbReference type="RefSeq" id="WP_136614012.1">
    <property type="nucleotide sequence ID" value="NZ_CP039611.1"/>
</dbReference>
<reference evidence="6 7" key="1">
    <citation type="submission" date="2021-09" db="EMBL/GenBank/DDBJ databases">
        <title>Aeromonas schubertii isolated from Asian sea bass.</title>
        <authorList>
            <person name="Pinpimai K."/>
        </authorList>
    </citation>
    <scope>NUCLEOTIDE SEQUENCE [LARGE SCALE GENOMIC DNA]</scope>
    <source>
        <strain evidence="6 7">CHULA2021a</strain>
    </source>
</reference>
<evidence type="ECO:0000256" key="2">
    <source>
        <dbReference type="ARBA" id="ARBA00022741"/>
    </source>
</evidence>
<feature type="compositionally biased region" description="Low complexity" evidence="4">
    <location>
        <begin position="528"/>
        <end position="541"/>
    </location>
</feature>
<dbReference type="CDD" id="cd03221">
    <property type="entry name" value="ABCF_EF-3"/>
    <property type="match status" value="2"/>
</dbReference>
<feature type="domain" description="ABC transporter" evidence="5">
    <location>
        <begin position="313"/>
        <end position="527"/>
    </location>
</feature>
<keyword evidence="3 6" id="KW-0067">ATP-binding</keyword>
<evidence type="ECO:0000313" key="6">
    <source>
        <dbReference type="EMBL" id="MBZ6067947.1"/>
    </source>
</evidence>
<dbReference type="PROSITE" id="PS00211">
    <property type="entry name" value="ABC_TRANSPORTER_1"/>
    <property type="match status" value="2"/>
</dbReference>
<dbReference type="SUPFAM" id="SSF52540">
    <property type="entry name" value="P-loop containing nucleoside triphosphate hydrolases"/>
    <property type="match status" value="2"/>
</dbReference>
<dbReference type="Gene3D" id="1.10.287.380">
    <property type="entry name" value="Valyl-tRNA synthetase, C-terminal domain"/>
    <property type="match status" value="1"/>
</dbReference>
<dbReference type="SMART" id="SM00382">
    <property type="entry name" value="AAA"/>
    <property type="match status" value="2"/>
</dbReference>
<dbReference type="InterPro" id="IPR027417">
    <property type="entry name" value="P-loop_NTPase"/>
</dbReference>